<reference evidence="16 17" key="1">
    <citation type="submission" date="2014-04" db="EMBL/GenBank/DDBJ databases">
        <title>Genome evolution of avian class.</title>
        <authorList>
            <person name="Zhang G."/>
            <person name="Li C."/>
        </authorList>
    </citation>
    <scope>NUCLEOTIDE SEQUENCE [LARGE SCALE GENOMIC DNA]</scope>
    <source>
        <strain evidence="16">BGI_N300</strain>
    </source>
</reference>
<gene>
    <name evidence="16" type="ORF">N300_02011</name>
</gene>
<evidence type="ECO:0000259" key="15">
    <source>
        <dbReference type="PROSITE" id="PS51498"/>
    </source>
</evidence>
<keyword evidence="5" id="KW-0813">Transport</keyword>
<dbReference type="PANTHER" id="PTHR31612">
    <property type="entry name" value="MULTIVESICULAR BODY SUBUNIT 12A"/>
    <property type="match status" value="1"/>
</dbReference>
<dbReference type="PROSITE" id="PS51498">
    <property type="entry name" value="MABP"/>
    <property type="match status" value="1"/>
</dbReference>
<dbReference type="PROSITE" id="PS51497">
    <property type="entry name" value="UMA"/>
    <property type="match status" value="1"/>
</dbReference>
<keyword evidence="7" id="KW-0967">Endosome</keyword>
<evidence type="ECO:0000256" key="3">
    <source>
        <dbReference type="ARBA" id="ARBA00010432"/>
    </source>
</evidence>
<evidence type="ECO:0000256" key="12">
    <source>
        <dbReference type="ARBA" id="ARBA00033024"/>
    </source>
</evidence>
<accession>A0A091HSP8</accession>
<name>A0A091HSP8_CALAN</name>
<keyword evidence="9" id="KW-0729">SH3-binding</keyword>
<feature type="region of interest" description="Disordered" evidence="13">
    <location>
        <begin position="20"/>
        <end position="43"/>
    </location>
</feature>
<organism evidence="16 17">
    <name type="scientific">Calypte anna</name>
    <name type="common">Anna's hummingbird</name>
    <name type="synonym">Archilochus anna</name>
    <dbReference type="NCBI Taxonomy" id="9244"/>
    <lineage>
        <taxon>Eukaryota</taxon>
        <taxon>Metazoa</taxon>
        <taxon>Chordata</taxon>
        <taxon>Craniata</taxon>
        <taxon>Vertebrata</taxon>
        <taxon>Euteleostomi</taxon>
        <taxon>Archelosauria</taxon>
        <taxon>Archosauria</taxon>
        <taxon>Dinosauria</taxon>
        <taxon>Saurischia</taxon>
        <taxon>Theropoda</taxon>
        <taxon>Coelurosauria</taxon>
        <taxon>Aves</taxon>
        <taxon>Neognathae</taxon>
        <taxon>Neoaves</taxon>
        <taxon>Strisores</taxon>
        <taxon>Apodiformes</taxon>
        <taxon>Trochilidae</taxon>
        <taxon>Calypte</taxon>
    </lineage>
</organism>
<dbReference type="GO" id="GO:0019075">
    <property type="term" value="P:virus maturation"/>
    <property type="evidence" value="ECO:0007669"/>
    <property type="project" value="TreeGrafter"/>
</dbReference>
<dbReference type="GO" id="GO:0032801">
    <property type="term" value="P:receptor catabolic process"/>
    <property type="evidence" value="ECO:0007669"/>
    <property type="project" value="TreeGrafter"/>
</dbReference>
<dbReference type="GO" id="GO:0000813">
    <property type="term" value="C:ESCRT I complex"/>
    <property type="evidence" value="ECO:0007669"/>
    <property type="project" value="InterPro"/>
</dbReference>
<dbReference type="InterPro" id="IPR040335">
    <property type="entry name" value="MVB12A"/>
</dbReference>
<dbReference type="AlphaFoldDB" id="A0A091HSP8"/>
<feature type="domain" description="UMA" evidence="14">
    <location>
        <begin position="143"/>
        <end position="192"/>
    </location>
</feature>
<evidence type="ECO:0000313" key="16">
    <source>
        <dbReference type="EMBL" id="KFO98167.1"/>
    </source>
</evidence>
<dbReference type="GO" id="GO:0042058">
    <property type="term" value="P:regulation of epidermal growth factor receptor signaling pathway"/>
    <property type="evidence" value="ECO:0007669"/>
    <property type="project" value="TreeGrafter"/>
</dbReference>
<feature type="domain" description="MABP" evidence="15">
    <location>
        <begin position="1"/>
        <end position="94"/>
    </location>
</feature>
<sequence>VLSSCPLQDAPVVTDVQVLSERSPQPPGYTRAPEFPEPRKSHPGRKRLYVQVVPRAAATTAVCDLQLSSKTKILPHYMKIGEMGNFAIWCKKKEVPPAPLQHPRCPSARVSQHHLWPLRSLIMGLQVINWGVFTAAPTSLPAMDGVPFTLHPKFEPKLSPSAHALLADLTVKSFADIEKEYNYAFVVERTAAARLPPALC</sequence>
<dbReference type="InterPro" id="IPR018798">
    <property type="entry name" value="MVB12A/B"/>
</dbReference>
<keyword evidence="10" id="KW-0472">Membrane</keyword>
<dbReference type="PANTHER" id="PTHR31612:SF2">
    <property type="entry name" value="MULTIVESICULAR BODY SUBUNIT 12A"/>
    <property type="match status" value="1"/>
</dbReference>
<evidence type="ECO:0000256" key="13">
    <source>
        <dbReference type="SAM" id="MobiDB-lite"/>
    </source>
</evidence>
<keyword evidence="6" id="KW-0963">Cytoplasm</keyword>
<dbReference type="GO" id="GO:0032510">
    <property type="term" value="P:endosome to lysosome transport via multivesicular body sorting pathway"/>
    <property type="evidence" value="ECO:0007669"/>
    <property type="project" value="TreeGrafter"/>
</dbReference>
<dbReference type="GO" id="GO:0031902">
    <property type="term" value="C:late endosome membrane"/>
    <property type="evidence" value="ECO:0007669"/>
    <property type="project" value="UniProtKB-SubCell"/>
</dbReference>
<evidence type="ECO:0000256" key="1">
    <source>
        <dbReference type="ARBA" id="ARBA00004496"/>
    </source>
</evidence>
<evidence type="ECO:0000256" key="2">
    <source>
        <dbReference type="ARBA" id="ARBA00004633"/>
    </source>
</evidence>
<evidence type="ECO:0000313" key="17">
    <source>
        <dbReference type="Proteomes" id="UP000054308"/>
    </source>
</evidence>
<dbReference type="GO" id="GO:0005829">
    <property type="term" value="C:cytosol"/>
    <property type="evidence" value="ECO:0007669"/>
    <property type="project" value="TreeGrafter"/>
</dbReference>
<evidence type="ECO:0000256" key="11">
    <source>
        <dbReference type="ARBA" id="ARBA00033002"/>
    </source>
</evidence>
<dbReference type="InterPro" id="IPR023340">
    <property type="entry name" value="UMA"/>
</dbReference>
<evidence type="ECO:0000256" key="8">
    <source>
        <dbReference type="ARBA" id="ARBA00022927"/>
    </source>
</evidence>
<proteinExistence type="inferred from homology"/>
<comment type="subcellular location">
    <subcellularLocation>
        <location evidence="1">Cytoplasm</location>
    </subcellularLocation>
    <subcellularLocation>
        <location evidence="2">Late endosome membrane</location>
        <topology evidence="2">Peripheral membrane protein</topology>
    </subcellularLocation>
</comment>
<evidence type="ECO:0000256" key="5">
    <source>
        <dbReference type="ARBA" id="ARBA00022448"/>
    </source>
</evidence>
<dbReference type="EMBL" id="KL217731">
    <property type="protein sequence ID" value="KFO98167.1"/>
    <property type="molecule type" value="Genomic_DNA"/>
</dbReference>
<dbReference type="Pfam" id="PF10240">
    <property type="entry name" value="DUF2464"/>
    <property type="match status" value="1"/>
</dbReference>
<comment type="similarity">
    <text evidence="3">Belongs to the MVB12 family.</text>
</comment>
<evidence type="ECO:0000256" key="4">
    <source>
        <dbReference type="ARBA" id="ARBA00017653"/>
    </source>
</evidence>
<evidence type="ECO:0000256" key="10">
    <source>
        <dbReference type="ARBA" id="ARBA00023136"/>
    </source>
</evidence>
<evidence type="ECO:0000256" key="6">
    <source>
        <dbReference type="ARBA" id="ARBA00022490"/>
    </source>
</evidence>
<dbReference type="GO" id="GO:0015031">
    <property type="term" value="P:protein transport"/>
    <property type="evidence" value="ECO:0007669"/>
    <property type="project" value="UniProtKB-KW"/>
</dbReference>
<dbReference type="GO" id="GO:0017124">
    <property type="term" value="F:SH3 domain binding"/>
    <property type="evidence" value="ECO:0007669"/>
    <property type="project" value="UniProtKB-KW"/>
</dbReference>
<feature type="non-terminal residue" evidence="16">
    <location>
        <position position="1"/>
    </location>
</feature>
<feature type="non-terminal residue" evidence="16">
    <location>
        <position position="200"/>
    </location>
</feature>
<dbReference type="InterPro" id="IPR023341">
    <property type="entry name" value="MABP"/>
</dbReference>
<dbReference type="Gene3D" id="2.100.10.50">
    <property type="match status" value="1"/>
</dbReference>
<evidence type="ECO:0000259" key="14">
    <source>
        <dbReference type="PROSITE" id="PS51497"/>
    </source>
</evidence>
<evidence type="ECO:0000256" key="7">
    <source>
        <dbReference type="ARBA" id="ARBA00022753"/>
    </source>
</evidence>
<evidence type="ECO:0000256" key="9">
    <source>
        <dbReference type="ARBA" id="ARBA00023036"/>
    </source>
</evidence>
<keyword evidence="17" id="KW-1185">Reference proteome</keyword>
<dbReference type="GO" id="GO:0046755">
    <property type="term" value="P:viral budding"/>
    <property type="evidence" value="ECO:0007669"/>
    <property type="project" value="TreeGrafter"/>
</dbReference>
<dbReference type="Proteomes" id="UP000054308">
    <property type="component" value="Unassembled WGS sequence"/>
</dbReference>
<protein>
    <recommendedName>
        <fullName evidence="4">Multivesicular body subunit 12A</fullName>
    </recommendedName>
    <alternativeName>
        <fullName evidence="12">ESCRT-I complex subunit MVB12A</fullName>
    </alternativeName>
    <alternativeName>
        <fullName evidence="11">Protein FAM125A</fullName>
    </alternativeName>
</protein>
<keyword evidence="8" id="KW-0653">Protein transport</keyword>
<dbReference type="STRING" id="9244.A0A091HSP8"/>